<accession>A0A2P8AK68</accession>
<comment type="caution">
    <text evidence="1">The sequence shown here is derived from an EMBL/GenBank/DDBJ whole genome shotgun (WGS) entry which is preliminary data.</text>
</comment>
<name>A0A2P8AK68_9PEZI</name>
<gene>
    <name evidence="1" type="ORF">B9Z65_991</name>
</gene>
<dbReference type="EMBL" id="NHZQ01000003">
    <property type="protein sequence ID" value="PSK60841.1"/>
    <property type="molecule type" value="Genomic_DNA"/>
</dbReference>
<reference evidence="1 2" key="1">
    <citation type="submission" date="2017-05" db="EMBL/GenBank/DDBJ databases">
        <title>Draft genome sequence of Elsinoe australis.</title>
        <authorList>
            <person name="Cheng Q."/>
        </authorList>
    </citation>
    <scope>NUCLEOTIDE SEQUENCE [LARGE SCALE GENOMIC DNA]</scope>
    <source>
        <strain evidence="1 2">NL1</strain>
    </source>
</reference>
<organism evidence="1 2">
    <name type="scientific">Elsinoe australis</name>
    <dbReference type="NCBI Taxonomy" id="40998"/>
    <lineage>
        <taxon>Eukaryota</taxon>
        <taxon>Fungi</taxon>
        <taxon>Dikarya</taxon>
        <taxon>Ascomycota</taxon>
        <taxon>Pezizomycotina</taxon>
        <taxon>Dothideomycetes</taxon>
        <taxon>Dothideomycetidae</taxon>
        <taxon>Myriangiales</taxon>
        <taxon>Elsinoaceae</taxon>
        <taxon>Elsinoe</taxon>
    </lineage>
</organism>
<dbReference type="AlphaFoldDB" id="A0A2P8AK68"/>
<keyword evidence="2" id="KW-1185">Reference proteome</keyword>
<evidence type="ECO:0000313" key="2">
    <source>
        <dbReference type="Proteomes" id="UP000243723"/>
    </source>
</evidence>
<dbReference type="OrthoDB" id="4415650at2759"/>
<evidence type="ECO:0000313" key="1">
    <source>
        <dbReference type="EMBL" id="PSK60841.1"/>
    </source>
</evidence>
<dbReference type="Proteomes" id="UP000243723">
    <property type="component" value="Unassembled WGS sequence"/>
</dbReference>
<sequence length="126" mass="14411">MSQKFPVLFTVGTSNKHDVAMIDPSISVFDLQEQLQDVIEKSPNCEERLSKYSKTRTETTVKGIKVRWSGEPREARLWPASTILTKNNIEAALQLIAMHQGKDVLELEVVTREVEKEPKKEETKEE</sequence>
<proteinExistence type="predicted"/>
<protein>
    <submittedName>
        <fullName evidence="1">Uncharacterized protein</fullName>
    </submittedName>
</protein>